<dbReference type="Proteomes" id="UP000018439">
    <property type="component" value="Chromosome"/>
</dbReference>
<evidence type="ECO:0000313" key="3">
    <source>
        <dbReference type="EMBL" id="EGJ71319.1"/>
    </source>
</evidence>
<dbReference type="OrthoDB" id="1086629at2"/>
<sequence length="559" mass="62693">MNDNKLQLKEWAELDCDTVDFDELESKLDSELEVQLTDLEGLELDKEKIGSPDSIGETVMNIVWEQFINQVGVTEGEDFIKENRGLTLDLRDSSHIQTTEKFAEGKVATHNDKIDYQKRYNDWQSNLQHKEDDSVKTKIDRRSGESVAVLQNNAREYIDKGRPKGTASVHKDHTISAAEIIRDPETNAHLSREEHSNFANSNVNLLDLDASANMSKSDSKMTDWLDSERNGKKPAERFNINEKELRKRDKKARAEYHKRKKEGEQRSIEIGKQSQKEEAFRIGGKALRSVVMGLLASLIKNIIRKLIAWFKAGKRKLSTFIDNVKEAIKSFVSNIKEHLLNAGNTLVTTIATAIVGPVIGMIKKAWIFLKQGYKSIKQAINFIKDPANRNMPFSIKMMEVGKIVIVGLTAGGTIILSEVIEKGLMTIPGFALEIPLLGSLANLTGMFLGALVSGLIGALALNMIDRLISKRLKNENNKQQLDKKNEIIKIQENLIAVTGVQVVNKKVEVVKNIVNRHSDAGKHFNDIKNTISQNTEVSDELHDFTASANEDISNLLDNL</sequence>
<evidence type="ECO:0008006" key="5">
    <source>
        <dbReference type="Google" id="ProtNLM"/>
    </source>
</evidence>
<feature type="transmembrane region" description="Helical" evidence="2">
    <location>
        <begin position="339"/>
        <end position="362"/>
    </location>
</feature>
<name>F3ZU74_9BACE</name>
<keyword evidence="2" id="KW-0472">Membrane</keyword>
<feature type="transmembrane region" description="Helical" evidence="2">
    <location>
        <begin position="440"/>
        <end position="464"/>
    </location>
</feature>
<feature type="region of interest" description="Disordered" evidence="1">
    <location>
        <begin position="248"/>
        <end position="270"/>
    </location>
</feature>
<evidence type="ECO:0000256" key="2">
    <source>
        <dbReference type="SAM" id="Phobius"/>
    </source>
</evidence>
<dbReference type="AlphaFoldDB" id="F3ZU74"/>
<accession>F3ZU74</accession>
<organism evidence="3 4">
    <name type="scientific">Bacteroides coprosuis DSM 18011</name>
    <dbReference type="NCBI Taxonomy" id="679937"/>
    <lineage>
        <taxon>Bacteria</taxon>
        <taxon>Pseudomonadati</taxon>
        <taxon>Bacteroidota</taxon>
        <taxon>Bacteroidia</taxon>
        <taxon>Bacteroidales</taxon>
        <taxon>Bacteroidaceae</taxon>
        <taxon>Bacteroides</taxon>
    </lineage>
</organism>
<dbReference type="EMBL" id="CM001167">
    <property type="protein sequence ID" value="EGJ71319.1"/>
    <property type="molecule type" value="Genomic_DNA"/>
</dbReference>
<keyword evidence="2" id="KW-0812">Transmembrane</keyword>
<gene>
    <name evidence="3" type="ORF">Bcop_1114</name>
</gene>
<evidence type="ECO:0000313" key="4">
    <source>
        <dbReference type="Proteomes" id="UP000018439"/>
    </source>
</evidence>
<dbReference type="STRING" id="679937.Bcop_1114"/>
<keyword evidence="2" id="KW-1133">Transmembrane helix</keyword>
<reference evidence="3 4" key="1">
    <citation type="journal article" date="2011" name="Stand. Genomic Sci.">
        <title>Non-contiguous finished genome sequence of Bacteroides coprosuis type strain (PC139).</title>
        <authorList>
            <person name="Land M."/>
            <person name="Held B."/>
            <person name="Gronow S."/>
            <person name="Abt B."/>
            <person name="Lucas S."/>
            <person name="Del Rio T.G."/>
            <person name="Nolan M."/>
            <person name="Tice H."/>
            <person name="Cheng J.F."/>
            <person name="Pitluck S."/>
            <person name="Liolios K."/>
            <person name="Pagani I."/>
            <person name="Ivanova N."/>
            <person name="Mavromatis K."/>
            <person name="Mikhailova N."/>
            <person name="Pati A."/>
            <person name="Tapia R."/>
            <person name="Han C."/>
            <person name="Goodwin L."/>
            <person name="Chen A."/>
            <person name="Palaniappan K."/>
            <person name="Hauser L."/>
            <person name="Brambilla E.M."/>
            <person name="Rohde M."/>
            <person name="Goker M."/>
            <person name="Detter J.C."/>
            <person name="Woyke T."/>
            <person name="Bristow J."/>
            <person name="Eisen J.A."/>
            <person name="Markowitz V."/>
            <person name="Hugenholtz P."/>
            <person name="Kyrpides N.C."/>
            <person name="Klenk H.P."/>
            <person name="Lapidus A."/>
        </authorList>
    </citation>
    <scope>NUCLEOTIDE SEQUENCE</scope>
    <source>
        <strain evidence="3 4">DSM 18011</strain>
    </source>
</reference>
<proteinExistence type="predicted"/>
<dbReference type="eggNOG" id="COG0628">
    <property type="taxonomic scope" value="Bacteria"/>
</dbReference>
<keyword evidence="4" id="KW-1185">Reference proteome</keyword>
<evidence type="ECO:0000256" key="1">
    <source>
        <dbReference type="SAM" id="MobiDB-lite"/>
    </source>
</evidence>
<protein>
    <recommendedName>
        <fullName evidence="5">Cation diffusion facilitator family transporter</fullName>
    </recommendedName>
</protein>
<feature type="transmembrane region" description="Helical" evidence="2">
    <location>
        <begin position="400"/>
        <end position="420"/>
    </location>
</feature>
<dbReference type="HOGENOM" id="CLU_481321_0_0_10"/>